<accession>A0AAV0WRS9</accession>
<dbReference type="AlphaFoldDB" id="A0AAV0WRS9"/>
<gene>
    <name evidence="5" type="ORF">MEUPH1_LOCUS13819</name>
</gene>
<dbReference type="InterPro" id="IPR007588">
    <property type="entry name" value="Znf_FLYWCH"/>
</dbReference>
<keyword evidence="6" id="KW-1185">Reference proteome</keyword>
<keyword evidence="2" id="KW-0863">Zinc-finger</keyword>
<reference evidence="5 6" key="1">
    <citation type="submission" date="2023-01" db="EMBL/GenBank/DDBJ databases">
        <authorList>
            <person name="Whitehead M."/>
        </authorList>
    </citation>
    <scope>NUCLEOTIDE SEQUENCE [LARGE SCALE GENOMIC DNA]</scope>
</reference>
<dbReference type="Pfam" id="PF04500">
    <property type="entry name" value="FLYWCH"/>
    <property type="match status" value="1"/>
</dbReference>
<evidence type="ECO:0000313" key="6">
    <source>
        <dbReference type="Proteomes" id="UP001160148"/>
    </source>
</evidence>
<name>A0AAV0WRS9_9HEMI</name>
<organism evidence="5 6">
    <name type="scientific">Macrosiphum euphorbiae</name>
    <name type="common">potato aphid</name>
    <dbReference type="NCBI Taxonomy" id="13131"/>
    <lineage>
        <taxon>Eukaryota</taxon>
        <taxon>Metazoa</taxon>
        <taxon>Ecdysozoa</taxon>
        <taxon>Arthropoda</taxon>
        <taxon>Hexapoda</taxon>
        <taxon>Insecta</taxon>
        <taxon>Pterygota</taxon>
        <taxon>Neoptera</taxon>
        <taxon>Paraneoptera</taxon>
        <taxon>Hemiptera</taxon>
        <taxon>Sternorrhyncha</taxon>
        <taxon>Aphidomorpha</taxon>
        <taxon>Aphidoidea</taxon>
        <taxon>Aphididae</taxon>
        <taxon>Macrosiphini</taxon>
        <taxon>Macrosiphum</taxon>
    </lineage>
</organism>
<evidence type="ECO:0000259" key="4">
    <source>
        <dbReference type="Pfam" id="PF04500"/>
    </source>
</evidence>
<proteinExistence type="predicted"/>
<dbReference type="GO" id="GO:0008270">
    <property type="term" value="F:zinc ion binding"/>
    <property type="evidence" value="ECO:0007669"/>
    <property type="project" value="UniProtKB-KW"/>
</dbReference>
<protein>
    <recommendedName>
        <fullName evidence="4">FLYWCH-type domain-containing protein</fullName>
    </recommendedName>
</protein>
<evidence type="ECO:0000313" key="5">
    <source>
        <dbReference type="EMBL" id="CAI6358287.1"/>
    </source>
</evidence>
<sequence length="85" mass="10203">MAFEMLKTERGKSMLSFNGYIFVKEKESYVKSIWKCNQYFKNKCRGRVHLSDRKILKSTDHNHVPNSTDTNVKKNYKFTKRNSYQ</sequence>
<feature type="domain" description="FLYWCH-type" evidence="4">
    <location>
        <begin position="6"/>
        <end position="63"/>
    </location>
</feature>
<keyword evidence="1" id="KW-0479">Metal-binding</keyword>
<dbReference type="EMBL" id="CARXXK010000002">
    <property type="protein sequence ID" value="CAI6358287.1"/>
    <property type="molecule type" value="Genomic_DNA"/>
</dbReference>
<keyword evidence="3" id="KW-0862">Zinc</keyword>
<dbReference type="Proteomes" id="UP001160148">
    <property type="component" value="Unassembled WGS sequence"/>
</dbReference>
<evidence type="ECO:0000256" key="3">
    <source>
        <dbReference type="ARBA" id="ARBA00022833"/>
    </source>
</evidence>
<dbReference type="Gene3D" id="2.20.25.240">
    <property type="match status" value="1"/>
</dbReference>
<evidence type="ECO:0000256" key="1">
    <source>
        <dbReference type="ARBA" id="ARBA00022723"/>
    </source>
</evidence>
<comment type="caution">
    <text evidence="5">The sequence shown here is derived from an EMBL/GenBank/DDBJ whole genome shotgun (WGS) entry which is preliminary data.</text>
</comment>
<evidence type="ECO:0000256" key="2">
    <source>
        <dbReference type="ARBA" id="ARBA00022771"/>
    </source>
</evidence>